<evidence type="ECO:0000313" key="8">
    <source>
        <dbReference type="EMBL" id="MBC2669327.1"/>
    </source>
</evidence>
<dbReference type="GO" id="GO:0005886">
    <property type="term" value="C:plasma membrane"/>
    <property type="evidence" value="ECO:0007669"/>
    <property type="project" value="UniProtKB-SubCell"/>
</dbReference>
<evidence type="ECO:0000313" key="9">
    <source>
        <dbReference type="Proteomes" id="UP000551327"/>
    </source>
</evidence>
<feature type="transmembrane region" description="Helical" evidence="7">
    <location>
        <begin position="151"/>
        <end position="177"/>
    </location>
</feature>
<keyword evidence="9" id="KW-1185">Reference proteome</keyword>
<feature type="transmembrane region" description="Helical" evidence="7">
    <location>
        <begin position="354"/>
        <end position="380"/>
    </location>
</feature>
<dbReference type="PANTHER" id="PTHR33567">
    <property type="entry name" value="CHROMATE ION TRANSPORTER (EUROFUNG)"/>
    <property type="match status" value="1"/>
</dbReference>
<gene>
    <name evidence="8" type="primary">chrA</name>
    <name evidence="8" type="ORF">H7F53_09250</name>
</gene>
<keyword evidence="3" id="KW-1003">Cell membrane</keyword>
<organism evidence="8 9">
    <name type="scientific">Novosphingobium piscinae</name>
    <dbReference type="NCBI Taxonomy" id="1507448"/>
    <lineage>
        <taxon>Bacteria</taxon>
        <taxon>Pseudomonadati</taxon>
        <taxon>Pseudomonadota</taxon>
        <taxon>Alphaproteobacteria</taxon>
        <taxon>Sphingomonadales</taxon>
        <taxon>Sphingomonadaceae</taxon>
        <taxon>Novosphingobium</taxon>
    </lineage>
</organism>
<dbReference type="AlphaFoldDB" id="A0A7X1KQ17"/>
<evidence type="ECO:0000256" key="4">
    <source>
        <dbReference type="ARBA" id="ARBA00022692"/>
    </source>
</evidence>
<feature type="transmembrane region" description="Helical" evidence="7">
    <location>
        <begin position="209"/>
        <end position="230"/>
    </location>
</feature>
<keyword evidence="5 7" id="KW-1133">Transmembrane helix</keyword>
<name>A0A7X1KQ17_9SPHN</name>
<evidence type="ECO:0000256" key="7">
    <source>
        <dbReference type="SAM" id="Phobius"/>
    </source>
</evidence>
<evidence type="ECO:0000256" key="1">
    <source>
        <dbReference type="ARBA" id="ARBA00004651"/>
    </source>
</evidence>
<dbReference type="RefSeq" id="WP_185679184.1">
    <property type="nucleotide sequence ID" value="NZ_JACLAX010000007.1"/>
</dbReference>
<comment type="caution">
    <text evidence="8">The sequence shown here is derived from an EMBL/GenBank/DDBJ whole genome shotgun (WGS) entry which is preliminary data.</text>
</comment>
<keyword evidence="6 7" id="KW-0472">Membrane</keyword>
<evidence type="ECO:0000256" key="6">
    <source>
        <dbReference type="ARBA" id="ARBA00023136"/>
    </source>
</evidence>
<accession>A0A7X1KQ17</accession>
<feature type="transmembrane region" description="Helical" evidence="7">
    <location>
        <begin position="87"/>
        <end position="108"/>
    </location>
</feature>
<reference evidence="8 9" key="1">
    <citation type="submission" date="2020-08" db="EMBL/GenBank/DDBJ databases">
        <title>The genome sequence of type strain Novosphingobium piscinae KCTC 42194.</title>
        <authorList>
            <person name="Liu Y."/>
        </authorList>
    </citation>
    <scope>NUCLEOTIDE SEQUENCE [LARGE SCALE GENOMIC DNA]</scope>
    <source>
        <strain evidence="8 9">KCTC 42194</strain>
    </source>
</reference>
<feature type="transmembrane region" description="Helical" evidence="7">
    <location>
        <begin position="114"/>
        <end position="139"/>
    </location>
</feature>
<dbReference type="PANTHER" id="PTHR33567:SF3">
    <property type="entry name" value="CHROMATE ION TRANSPORTER (EUROFUNG)"/>
    <property type="match status" value="1"/>
</dbReference>
<evidence type="ECO:0000256" key="5">
    <source>
        <dbReference type="ARBA" id="ARBA00022989"/>
    </source>
</evidence>
<protein>
    <submittedName>
        <fullName evidence="8">Chromate efflux transporter</fullName>
    </submittedName>
</protein>
<feature type="transmembrane region" description="Helical" evidence="7">
    <location>
        <begin position="242"/>
        <end position="262"/>
    </location>
</feature>
<sequence>MSVATSEVTPPSFGELVRVAARIGCLSFGGPVGQIALMHRELVEDRRWITEAQYLHALNFCHLLPGPEAQQLAIWIGWRLHGLKGGLAAGLLFVLPGALVILALSILYGYAAHLAWFAALFLGIKAAVLAIVVQALLRVAGRALDTPVMRAIALAAFLALFVFDWPFPLVVLGAGLIGTGLAARRPALLNLKPLGAPPPRAPRPWGTTLRAALVGGLLWAAPLVVVVALLGPDHVLARIGLFFAKLAVVTFGGAYAVLAYMAQQAVEGFGWLTPGEMADGLGLAETTPGPLIMVTQYVGYLAAFRSPAPFTPLTAGILGAVLTTWVTFAPCFLWIFALAPWIERLEHAQRLKGGLAAVTAAVVGVIASLSLWFALHLLFARTVPAGLPGLALTLPDPRSLDWRAALLAGLAAWLIFRVRWSLLRVLAASAVGGLVVGQLA</sequence>
<dbReference type="PIRSF" id="PIRSF004810">
    <property type="entry name" value="ChrA"/>
    <property type="match status" value="1"/>
</dbReference>
<keyword evidence="4 7" id="KW-0812">Transmembrane</keyword>
<comment type="similarity">
    <text evidence="2">Belongs to the chromate ion transporter (CHR) (TC 2.A.51) family.</text>
</comment>
<dbReference type="Pfam" id="PF02417">
    <property type="entry name" value="Chromate_transp"/>
    <property type="match status" value="2"/>
</dbReference>
<evidence type="ECO:0000256" key="3">
    <source>
        <dbReference type="ARBA" id="ARBA00022475"/>
    </source>
</evidence>
<dbReference type="NCBIfam" id="TIGR00937">
    <property type="entry name" value="2A51"/>
    <property type="match status" value="1"/>
</dbReference>
<feature type="transmembrane region" description="Helical" evidence="7">
    <location>
        <begin position="317"/>
        <end position="342"/>
    </location>
</feature>
<comment type="subcellular location">
    <subcellularLocation>
        <location evidence="1">Cell membrane</location>
        <topology evidence="1">Multi-pass membrane protein</topology>
    </subcellularLocation>
</comment>
<proteinExistence type="inferred from homology"/>
<dbReference type="EMBL" id="JACLAX010000007">
    <property type="protein sequence ID" value="MBC2669327.1"/>
    <property type="molecule type" value="Genomic_DNA"/>
</dbReference>
<dbReference type="GO" id="GO:0015109">
    <property type="term" value="F:chromate transmembrane transporter activity"/>
    <property type="evidence" value="ECO:0007669"/>
    <property type="project" value="InterPro"/>
</dbReference>
<dbReference type="Proteomes" id="UP000551327">
    <property type="component" value="Unassembled WGS sequence"/>
</dbReference>
<evidence type="ECO:0000256" key="2">
    <source>
        <dbReference type="ARBA" id="ARBA00005262"/>
    </source>
</evidence>
<dbReference type="InterPro" id="IPR003370">
    <property type="entry name" value="Chromate_transpt"/>
</dbReference>
<dbReference type="InterPro" id="IPR014047">
    <property type="entry name" value="Chr_Tranpt_l_chain"/>
</dbReference>